<evidence type="ECO:0000256" key="3">
    <source>
        <dbReference type="ARBA" id="ARBA00022692"/>
    </source>
</evidence>
<reference evidence="7 8" key="1">
    <citation type="submission" date="2019-03" db="EMBL/GenBank/DDBJ databases">
        <title>Genomic Encyclopedia of Type Strains, Phase IV (KMG-IV): sequencing the most valuable type-strain genomes for metagenomic binning, comparative biology and taxonomic classification.</title>
        <authorList>
            <person name="Goeker M."/>
        </authorList>
    </citation>
    <scope>NUCLEOTIDE SEQUENCE [LARGE SCALE GENOMIC DNA]</scope>
    <source>
        <strain evidence="7 8">DSM 24830</strain>
    </source>
</reference>
<feature type="transmembrane region" description="Helical" evidence="6">
    <location>
        <begin position="28"/>
        <end position="57"/>
    </location>
</feature>
<keyword evidence="4 6" id="KW-1133">Transmembrane helix</keyword>
<feature type="transmembrane region" description="Helical" evidence="6">
    <location>
        <begin position="63"/>
        <end position="83"/>
    </location>
</feature>
<feature type="transmembrane region" description="Helical" evidence="6">
    <location>
        <begin position="209"/>
        <end position="228"/>
    </location>
</feature>
<evidence type="ECO:0000256" key="1">
    <source>
        <dbReference type="ARBA" id="ARBA00004141"/>
    </source>
</evidence>
<dbReference type="GO" id="GO:0005886">
    <property type="term" value="C:plasma membrane"/>
    <property type="evidence" value="ECO:0007669"/>
    <property type="project" value="TreeGrafter"/>
</dbReference>
<dbReference type="InterPro" id="IPR006214">
    <property type="entry name" value="Bax_inhibitor_1-related"/>
</dbReference>
<evidence type="ECO:0000256" key="5">
    <source>
        <dbReference type="ARBA" id="ARBA00023136"/>
    </source>
</evidence>
<keyword evidence="5 6" id="KW-0472">Membrane</keyword>
<keyword evidence="3 6" id="KW-0812">Transmembrane</keyword>
<evidence type="ECO:0000313" key="7">
    <source>
        <dbReference type="EMBL" id="TCJ82807.1"/>
    </source>
</evidence>
<accession>A0A4R1ENI0</accession>
<dbReference type="EMBL" id="SMFQ01000005">
    <property type="protein sequence ID" value="TCJ82807.1"/>
    <property type="molecule type" value="Genomic_DNA"/>
</dbReference>
<dbReference type="Proteomes" id="UP000294887">
    <property type="component" value="Unassembled WGS sequence"/>
</dbReference>
<organism evidence="7 8">
    <name type="scientific">Cocleimonas flava</name>
    <dbReference type="NCBI Taxonomy" id="634765"/>
    <lineage>
        <taxon>Bacteria</taxon>
        <taxon>Pseudomonadati</taxon>
        <taxon>Pseudomonadota</taxon>
        <taxon>Gammaproteobacteria</taxon>
        <taxon>Thiotrichales</taxon>
        <taxon>Thiotrichaceae</taxon>
        <taxon>Cocleimonas</taxon>
    </lineage>
</organism>
<dbReference type="PANTHER" id="PTHR23291">
    <property type="entry name" value="BAX INHIBITOR-RELATED"/>
    <property type="match status" value="1"/>
</dbReference>
<evidence type="ECO:0000256" key="4">
    <source>
        <dbReference type="ARBA" id="ARBA00022989"/>
    </source>
</evidence>
<proteinExistence type="inferred from homology"/>
<name>A0A4R1ENI0_9GAMM</name>
<evidence type="ECO:0000256" key="2">
    <source>
        <dbReference type="ARBA" id="ARBA00010350"/>
    </source>
</evidence>
<dbReference type="OrthoDB" id="5177430at2"/>
<feature type="transmembrane region" description="Helical" evidence="6">
    <location>
        <begin position="95"/>
        <end position="116"/>
    </location>
</feature>
<gene>
    <name evidence="7" type="ORF">EV695_3543</name>
</gene>
<dbReference type="PANTHER" id="PTHR23291:SF50">
    <property type="entry name" value="PROTEIN LIFEGUARD 4"/>
    <property type="match status" value="1"/>
</dbReference>
<evidence type="ECO:0000256" key="6">
    <source>
        <dbReference type="RuleBase" id="RU004379"/>
    </source>
</evidence>
<comment type="caution">
    <text evidence="7">The sequence shown here is derived from an EMBL/GenBank/DDBJ whole genome shotgun (WGS) entry which is preliminary data.</text>
</comment>
<dbReference type="Pfam" id="PF01027">
    <property type="entry name" value="Bax1-I"/>
    <property type="match status" value="1"/>
</dbReference>
<comment type="subcellular location">
    <subcellularLocation>
        <location evidence="1">Membrane</location>
        <topology evidence="1">Multi-pass membrane protein</topology>
    </subcellularLocation>
</comment>
<feature type="transmembrane region" description="Helical" evidence="6">
    <location>
        <begin position="179"/>
        <end position="197"/>
    </location>
</feature>
<dbReference type="RefSeq" id="WP_131907308.1">
    <property type="nucleotide sequence ID" value="NZ_BAAAFU010000007.1"/>
</dbReference>
<keyword evidence="8" id="KW-1185">Reference proteome</keyword>
<protein>
    <recommendedName>
        <fullName evidence="9">Modulator of FtsH protease</fullName>
    </recommendedName>
</protein>
<feature type="transmembrane region" description="Helical" evidence="6">
    <location>
        <begin position="155"/>
        <end position="173"/>
    </location>
</feature>
<feature type="transmembrane region" description="Helical" evidence="6">
    <location>
        <begin position="122"/>
        <end position="143"/>
    </location>
</feature>
<evidence type="ECO:0008006" key="9">
    <source>
        <dbReference type="Google" id="ProtNLM"/>
    </source>
</evidence>
<evidence type="ECO:0000313" key="8">
    <source>
        <dbReference type="Proteomes" id="UP000294887"/>
    </source>
</evidence>
<comment type="similarity">
    <text evidence="2 6">Belongs to the BI1 family.</text>
</comment>
<dbReference type="AlphaFoldDB" id="A0A4R1ENI0"/>
<sequence>MSQLDMSTGQIVANAAESERANFIKRTYVHLAGAIAAFAVIETLLIKSGVALSFMGMLSGSKWSWLIVLGAFMLVSTVANNWAHSGISREKQYMGLGLFVIAEAIIFMPLIYMALVRAPDGHLLQNAAIVTAALVAGLTFTAFSTKINFSFMGRFLMIGGFVAMGLILASIMFGFSLGLWFSGGMILFAAASVLYSTSNIIHEYHTEQHVAASLSLFSSVGLLFWYILQFFMSMGDD</sequence>